<feature type="domain" description="Heterokaryon incompatibility" evidence="1">
    <location>
        <begin position="1"/>
        <end position="86"/>
    </location>
</feature>
<dbReference type="Pfam" id="PF26639">
    <property type="entry name" value="Het-6_barrel"/>
    <property type="match status" value="1"/>
</dbReference>
<dbReference type="InterPro" id="IPR052895">
    <property type="entry name" value="HetReg/Transcr_Mod"/>
</dbReference>
<dbReference type="PANTHER" id="PTHR24148:SF64">
    <property type="entry name" value="HETEROKARYON INCOMPATIBILITY DOMAIN-CONTAINING PROTEIN"/>
    <property type="match status" value="1"/>
</dbReference>
<protein>
    <recommendedName>
        <fullName evidence="1">Heterokaryon incompatibility domain-containing protein</fullName>
    </recommendedName>
</protein>
<comment type="caution">
    <text evidence="2">The sequence shown here is derived from an EMBL/GenBank/DDBJ whole genome shotgun (WGS) entry which is preliminary data.</text>
</comment>
<dbReference type="PANTHER" id="PTHR24148">
    <property type="entry name" value="ANKYRIN REPEAT DOMAIN-CONTAINING PROTEIN 39 HOMOLOG-RELATED"/>
    <property type="match status" value="1"/>
</dbReference>
<reference evidence="2" key="2">
    <citation type="submission" date="2020-09" db="EMBL/GenBank/DDBJ databases">
        <title>Reference genome assembly for Australian Ascochyta lentis isolate Al4.</title>
        <authorList>
            <person name="Lee R.C."/>
            <person name="Farfan-Caceres L.M."/>
            <person name="Debler J.W."/>
            <person name="Williams A.H."/>
            <person name="Henares B.M."/>
        </authorList>
    </citation>
    <scope>NUCLEOTIDE SEQUENCE</scope>
    <source>
        <strain evidence="2">Al4</strain>
    </source>
</reference>
<dbReference type="AlphaFoldDB" id="A0A8H7J1D2"/>
<evidence type="ECO:0000313" key="3">
    <source>
        <dbReference type="Proteomes" id="UP000651452"/>
    </source>
</evidence>
<gene>
    <name evidence="2" type="ORF">EKO04_007151</name>
</gene>
<dbReference type="EMBL" id="RZGK01000012">
    <property type="protein sequence ID" value="KAF9694903.1"/>
    <property type="molecule type" value="Genomic_DNA"/>
</dbReference>
<name>A0A8H7J1D2_9PLEO</name>
<sequence>MSKSYQRATLVLICMGEDHEDHGSRAQTLVEEVTSMVEDELEKIHTPTWNSFSHHENVPFVDDTRWESLAALLKQAWFSRGWVVREAALAQQGWAIWGQAQCFMESHEWKKNSVLDYLAAGRRLRMSDPRDRLYAFLNMSTENESQIQVDPKYGDSAPEVYREFASQYIRANKRLTILDHIIHDAQSLQANIPSWVPNWDYRENGPRYVLDDALTSRTGSVYKPALIGRSLLKVRGVILEPVGSITGVFDRPAVTMETLASVWAAIRPYNSANPYSSLYSLRAFISTLTEGRLIGYISTSVQQKMLYLHVLEDACNSSGGRIPEGTDIGTSVVHAFIQEHVEGKNFMLTERGYMGLGPAIAQEGDMCGIIFGCSMPCILRKTEQSNRYRFIGRCFALGNQTYETLDGYTSCVYTLGSTNSKEWVDWDVEEQDIYLC</sequence>
<reference evidence="2" key="1">
    <citation type="submission" date="2018-12" db="EMBL/GenBank/DDBJ databases">
        <authorList>
            <person name="Syme R.A."/>
            <person name="Farfan-Caceres L."/>
            <person name="Lichtenzveig J."/>
        </authorList>
    </citation>
    <scope>NUCLEOTIDE SEQUENCE</scope>
    <source>
        <strain evidence="2">Al4</strain>
    </source>
</reference>
<dbReference type="OrthoDB" id="2157530at2759"/>
<keyword evidence="3" id="KW-1185">Reference proteome</keyword>
<accession>A0A8H7J1D2</accession>
<dbReference type="Pfam" id="PF06985">
    <property type="entry name" value="HET"/>
    <property type="match status" value="1"/>
</dbReference>
<evidence type="ECO:0000259" key="1">
    <source>
        <dbReference type="Pfam" id="PF06985"/>
    </source>
</evidence>
<evidence type="ECO:0000313" key="2">
    <source>
        <dbReference type="EMBL" id="KAF9694903.1"/>
    </source>
</evidence>
<organism evidence="2 3">
    <name type="scientific">Ascochyta lentis</name>
    <dbReference type="NCBI Taxonomy" id="205686"/>
    <lineage>
        <taxon>Eukaryota</taxon>
        <taxon>Fungi</taxon>
        <taxon>Dikarya</taxon>
        <taxon>Ascomycota</taxon>
        <taxon>Pezizomycotina</taxon>
        <taxon>Dothideomycetes</taxon>
        <taxon>Pleosporomycetidae</taxon>
        <taxon>Pleosporales</taxon>
        <taxon>Pleosporineae</taxon>
        <taxon>Didymellaceae</taxon>
        <taxon>Ascochyta</taxon>
    </lineage>
</organism>
<dbReference type="Proteomes" id="UP000651452">
    <property type="component" value="Unassembled WGS sequence"/>
</dbReference>
<dbReference type="InterPro" id="IPR010730">
    <property type="entry name" value="HET"/>
</dbReference>
<proteinExistence type="predicted"/>